<organism evidence="2 3">
    <name type="scientific">Microlunatus ginsengisoli</name>
    <dbReference type="NCBI Taxonomy" id="363863"/>
    <lineage>
        <taxon>Bacteria</taxon>
        <taxon>Bacillati</taxon>
        <taxon>Actinomycetota</taxon>
        <taxon>Actinomycetes</taxon>
        <taxon>Propionibacteriales</taxon>
        <taxon>Propionibacteriaceae</taxon>
        <taxon>Microlunatus</taxon>
    </lineage>
</organism>
<accession>A0ABP7A5C2</accession>
<dbReference type="PANTHER" id="PTHR43317">
    <property type="entry name" value="THERMOSPERMINE SYNTHASE ACAULIS5"/>
    <property type="match status" value="1"/>
</dbReference>
<comment type="caution">
    <text evidence="2">The sequence shown here is derived from an EMBL/GenBank/DDBJ whole genome shotgun (WGS) entry which is preliminary data.</text>
</comment>
<evidence type="ECO:0000313" key="3">
    <source>
        <dbReference type="Proteomes" id="UP001501490"/>
    </source>
</evidence>
<dbReference type="PANTHER" id="PTHR43317:SF1">
    <property type="entry name" value="THERMOSPERMINE SYNTHASE ACAULIS5"/>
    <property type="match status" value="1"/>
</dbReference>
<evidence type="ECO:0000313" key="2">
    <source>
        <dbReference type="EMBL" id="GAA3625192.1"/>
    </source>
</evidence>
<gene>
    <name evidence="2" type="ORF">GCM10022236_29400</name>
</gene>
<dbReference type="RefSeq" id="WP_425562536.1">
    <property type="nucleotide sequence ID" value="NZ_BAABAB010000021.1"/>
</dbReference>
<protein>
    <submittedName>
        <fullName evidence="2">Fused MFS/spermidine synthase</fullName>
    </submittedName>
</protein>
<sequence length="277" mass="29831">MAEHAIVLRPGTVLIRDPARVNAYTLRIGGTDQSYVDLDDPSNLEFDYVQRIADLIDVLAPPAERIRVVHVGGAAMAIPRYLAATRPRSAQVVLEPDAALTAWVREWLPLPRQSGIKVRATDGLAGVAELPDGYADLVVVDAFLGARVPAELTTVEFFADVARVVAPRGVLAINLTDRGPFGYGRRVAAGLLEAFAQVLWSAEPSTMKGRRFGNVILAASALPLPVLDYAQRAGSGPYPYRVLTGSRLTQLVAGAKPFADEDVSPSPDPPFDFFRGF</sequence>
<evidence type="ECO:0000256" key="1">
    <source>
        <dbReference type="ARBA" id="ARBA00023115"/>
    </source>
</evidence>
<dbReference type="Proteomes" id="UP001501490">
    <property type="component" value="Unassembled WGS sequence"/>
</dbReference>
<proteinExistence type="predicted"/>
<name>A0ABP7A5C2_9ACTN</name>
<dbReference type="Gene3D" id="3.40.50.150">
    <property type="entry name" value="Vaccinia Virus protein VP39"/>
    <property type="match status" value="1"/>
</dbReference>
<dbReference type="NCBIfam" id="NF037959">
    <property type="entry name" value="MFS_SpdSyn"/>
    <property type="match status" value="1"/>
</dbReference>
<dbReference type="EMBL" id="BAABAB010000021">
    <property type="protein sequence ID" value="GAA3625192.1"/>
    <property type="molecule type" value="Genomic_DNA"/>
</dbReference>
<reference evidence="3" key="1">
    <citation type="journal article" date="2019" name="Int. J. Syst. Evol. Microbiol.">
        <title>The Global Catalogue of Microorganisms (GCM) 10K type strain sequencing project: providing services to taxonomists for standard genome sequencing and annotation.</title>
        <authorList>
            <consortium name="The Broad Institute Genomics Platform"/>
            <consortium name="The Broad Institute Genome Sequencing Center for Infectious Disease"/>
            <person name="Wu L."/>
            <person name="Ma J."/>
        </authorList>
    </citation>
    <scope>NUCLEOTIDE SEQUENCE [LARGE SCALE GENOMIC DNA]</scope>
    <source>
        <strain evidence="3">JCM 16929</strain>
    </source>
</reference>
<dbReference type="InterPro" id="IPR029063">
    <property type="entry name" value="SAM-dependent_MTases_sf"/>
</dbReference>
<keyword evidence="1" id="KW-0620">Polyamine biosynthesis</keyword>
<keyword evidence="3" id="KW-1185">Reference proteome</keyword>
<dbReference type="SUPFAM" id="SSF53335">
    <property type="entry name" value="S-adenosyl-L-methionine-dependent methyltransferases"/>
    <property type="match status" value="1"/>
</dbReference>